<proteinExistence type="predicted"/>
<protein>
    <recommendedName>
        <fullName evidence="4">HTH arsR-type domain-containing protein</fullName>
    </recommendedName>
</protein>
<evidence type="ECO:0000256" key="3">
    <source>
        <dbReference type="ARBA" id="ARBA00023163"/>
    </source>
</evidence>
<dbReference type="PANTHER" id="PTHR33154:SF33">
    <property type="entry name" value="TRANSCRIPTIONAL REPRESSOR SDPR"/>
    <property type="match status" value="1"/>
</dbReference>
<keyword evidence="3" id="KW-0804">Transcription</keyword>
<dbReference type="InterPro" id="IPR036388">
    <property type="entry name" value="WH-like_DNA-bd_sf"/>
</dbReference>
<reference evidence="5 6" key="1">
    <citation type="journal article" date="2016" name="Nat. Commun.">
        <title>Thousands of microbial genomes shed light on interconnected biogeochemical processes in an aquifer system.</title>
        <authorList>
            <person name="Anantharaman K."/>
            <person name="Brown C.T."/>
            <person name="Hug L.A."/>
            <person name="Sharon I."/>
            <person name="Castelle C.J."/>
            <person name="Probst A.J."/>
            <person name="Thomas B.C."/>
            <person name="Singh A."/>
            <person name="Wilkins M.J."/>
            <person name="Karaoz U."/>
            <person name="Brodie E.L."/>
            <person name="Williams K.H."/>
            <person name="Hubbard S.S."/>
            <person name="Banfield J.F."/>
        </authorList>
    </citation>
    <scope>NUCLEOTIDE SEQUENCE [LARGE SCALE GENOMIC DNA]</scope>
</reference>
<organism evidence="5 6">
    <name type="scientific">Candidatus Kaiserbacteria bacterium RIFCSPHIGHO2_01_FULL_46_22</name>
    <dbReference type="NCBI Taxonomy" id="1798475"/>
    <lineage>
        <taxon>Bacteria</taxon>
        <taxon>Candidatus Kaiseribacteriota</taxon>
    </lineage>
</organism>
<evidence type="ECO:0000259" key="4">
    <source>
        <dbReference type="PROSITE" id="PS50987"/>
    </source>
</evidence>
<sequence>MQHDTEKTHKRPKWVKSGEEELCPECFKAVGDKNRYKLICLLGKAKGGLNVSALTKQLKLTQPTVTHHLNILREVNAVDHETRGREHIYRLNRSAHCFEDCQIPYN</sequence>
<evidence type="ECO:0000256" key="1">
    <source>
        <dbReference type="ARBA" id="ARBA00023015"/>
    </source>
</evidence>
<evidence type="ECO:0000256" key="2">
    <source>
        <dbReference type="ARBA" id="ARBA00023125"/>
    </source>
</evidence>
<dbReference type="PRINTS" id="PR00778">
    <property type="entry name" value="HTHARSR"/>
</dbReference>
<dbReference type="EMBL" id="MFKO01000008">
    <property type="protein sequence ID" value="OGG41387.1"/>
    <property type="molecule type" value="Genomic_DNA"/>
</dbReference>
<dbReference type="InterPro" id="IPR036390">
    <property type="entry name" value="WH_DNA-bd_sf"/>
</dbReference>
<gene>
    <name evidence="5" type="ORF">A2837_02630</name>
</gene>
<evidence type="ECO:0000313" key="6">
    <source>
        <dbReference type="Proteomes" id="UP000176322"/>
    </source>
</evidence>
<dbReference type="STRING" id="1798475.A2837_02630"/>
<dbReference type="InterPro" id="IPR011991">
    <property type="entry name" value="ArsR-like_HTH"/>
</dbReference>
<evidence type="ECO:0000313" key="5">
    <source>
        <dbReference type="EMBL" id="OGG41387.1"/>
    </source>
</evidence>
<keyword evidence="2" id="KW-0238">DNA-binding</keyword>
<accession>A0A1F6BXZ7</accession>
<name>A0A1F6BXZ7_9BACT</name>
<dbReference type="PANTHER" id="PTHR33154">
    <property type="entry name" value="TRANSCRIPTIONAL REGULATOR, ARSR FAMILY"/>
    <property type="match status" value="1"/>
</dbReference>
<dbReference type="GO" id="GO:0003700">
    <property type="term" value="F:DNA-binding transcription factor activity"/>
    <property type="evidence" value="ECO:0007669"/>
    <property type="project" value="InterPro"/>
</dbReference>
<dbReference type="CDD" id="cd00090">
    <property type="entry name" value="HTH_ARSR"/>
    <property type="match status" value="1"/>
</dbReference>
<dbReference type="SUPFAM" id="SSF46785">
    <property type="entry name" value="Winged helix' DNA-binding domain"/>
    <property type="match status" value="1"/>
</dbReference>
<dbReference type="InterPro" id="IPR001845">
    <property type="entry name" value="HTH_ArsR_DNA-bd_dom"/>
</dbReference>
<dbReference type="SMART" id="SM00418">
    <property type="entry name" value="HTH_ARSR"/>
    <property type="match status" value="1"/>
</dbReference>
<dbReference type="PROSITE" id="PS50987">
    <property type="entry name" value="HTH_ARSR_2"/>
    <property type="match status" value="1"/>
</dbReference>
<dbReference type="GO" id="GO:0003677">
    <property type="term" value="F:DNA binding"/>
    <property type="evidence" value="ECO:0007669"/>
    <property type="project" value="UniProtKB-KW"/>
</dbReference>
<dbReference type="InterPro" id="IPR051081">
    <property type="entry name" value="HTH_MetalResp_TranReg"/>
</dbReference>
<dbReference type="Pfam" id="PF01022">
    <property type="entry name" value="HTH_5"/>
    <property type="match status" value="1"/>
</dbReference>
<dbReference type="Proteomes" id="UP000176322">
    <property type="component" value="Unassembled WGS sequence"/>
</dbReference>
<dbReference type="NCBIfam" id="NF033788">
    <property type="entry name" value="HTH_metalloreg"/>
    <property type="match status" value="1"/>
</dbReference>
<comment type="caution">
    <text evidence="5">The sequence shown here is derived from an EMBL/GenBank/DDBJ whole genome shotgun (WGS) entry which is preliminary data.</text>
</comment>
<dbReference type="AlphaFoldDB" id="A0A1F6BXZ7"/>
<feature type="domain" description="HTH arsR-type" evidence="4">
    <location>
        <begin position="15"/>
        <end position="106"/>
    </location>
</feature>
<dbReference type="Gene3D" id="1.10.10.10">
    <property type="entry name" value="Winged helix-like DNA-binding domain superfamily/Winged helix DNA-binding domain"/>
    <property type="match status" value="1"/>
</dbReference>
<keyword evidence="1" id="KW-0805">Transcription regulation</keyword>